<sequence>MNKEEFLRDLMKQLSSLGETECDKFLTYYDEMINDYIEDGYTESQAIDKIGDSKRIAKNIIEEQGSVILAESSVGRKLFQIVLLILGFPLWGSILSVIIILALCAFIIILCIPLITGVIALAGFGGGLWSIVGSLFCLKQGLHIVVTQIGFGILLLGISILCMWITQFSIVKFLNIMKLFIQGVASVFRKKMVRKWKL</sequence>
<comment type="caution">
    <text evidence="2">The sequence shown here is derived from an EMBL/GenBank/DDBJ whole genome shotgun (WGS) entry which is preliminary data.</text>
</comment>
<feature type="transmembrane region" description="Helical" evidence="1">
    <location>
        <begin position="145"/>
        <end position="166"/>
    </location>
</feature>
<keyword evidence="1" id="KW-1133">Transmembrane helix</keyword>
<dbReference type="Proteomes" id="UP000190890">
    <property type="component" value="Unassembled WGS sequence"/>
</dbReference>
<evidence type="ECO:0008006" key="4">
    <source>
        <dbReference type="Google" id="ProtNLM"/>
    </source>
</evidence>
<keyword evidence="1" id="KW-0472">Membrane</keyword>
<proteinExistence type="predicted"/>
<keyword evidence="3" id="KW-1185">Reference proteome</keyword>
<gene>
    <name evidence="2" type="ORF">CLPUN_43840</name>
</gene>
<accession>A0A1S8T750</accession>
<feature type="transmembrane region" description="Helical" evidence="1">
    <location>
        <begin position="81"/>
        <end position="109"/>
    </location>
</feature>
<protein>
    <recommendedName>
        <fullName evidence="4">DUF1700 domain-containing protein</fullName>
    </recommendedName>
</protein>
<reference evidence="2 3" key="1">
    <citation type="submission" date="2016-05" db="EMBL/GenBank/DDBJ databases">
        <title>Microbial solvent formation.</title>
        <authorList>
            <person name="Poehlein A."/>
            <person name="Montoya Solano J.D."/>
            <person name="Flitsch S."/>
            <person name="Krabben P."/>
            <person name="Duerre P."/>
            <person name="Daniel R."/>
        </authorList>
    </citation>
    <scope>NUCLEOTIDE SEQUENCE [LARGE SCALE GENOMIC DNA]</scope>
    <source>
        <strain evidence="2 3">DSM 2619</strain>
    </source>
</reference>
<dbReference type="AlphaFoldDB" id="A0A1S8T750"/>
<dbReference type="STRING" id="29367.CLPUN_43840"/>
<organism evidence="2 3">
    <name type="scientific">Clostridium puniceum</name>
    <dbReference type="NCBI Taxonomy" id="29367"/>
    <lineage>
        <taxon>Bacteria</taxon>
        <taxon>Bacillati</taxon>
        <taxon>Bacillota</taxon>
        <taxon>Clostridia</taxon>
        <taxon>Eubacteriales</taxon>
        <taxon>Clostridiaceae</taxon>
        <taxon>Clostridium</taxon>
    </lineage>
</organism>
<evidence type="ECO:0000313" key="2">
    <source>
        <dbReference type="EMBL" id="OOM73630.1"/>
    </source>
</evidence>
<name>A0A1S8T750_9CLOT</name>
<feature type="transmembrane region" description="Helical" evidence="1">
    <location>
        <begin position="115"/>
        <end position="138"/>
    </location>
</feature>
<keyword evidence="1" id="KW-0812">Transmembrane</keyword>
<evidence type="ECO:0000256" key="1">
    <source>
        <dbReference type="SAM" id="Phobius"/>
    </source>
</evidence>
<evidence type="ECO:0000313" key="3">
    <source>
        <dbReference type="Proteomes" id="UP000190890"/>
    </source>
</evidence>
<dbReference type="OrthoDB" id="9804829at2"/>
<dbReference type="EMBL" id="LZZM01000212">
    <property type="protein sequence ID" value="OOM73630.1"/>
    <property type="molecule type" value="Genomic_DNA"/>
</dbReference>
<dbReference type="Pfam" id="PF22564">
    <property type="entry name" value="HAAS"/>
    <property type="match status" value="1"/>
</dbReference>
<dbReference type="RefSeq" id="WP_077849328.1">
    <property type="nucleotide sequence ID" value="NZ_LZZM01000212.1"/>
</dbReference>